<keyword evidence="4 7" id="KW-1133">Transmembrane helix</keyword>
<sequence>MNLVDGINRLARKLPTWVVYIVYALPAPYLLYLGLTGGLGREPIKALEHELGEIALQLLIIGLTITPLRRYLGVNLIRFRRAFGLLAFSYVFLHLLVWLVLDVGILSQIWADILKRPYITIGMAGFVCLIPLALTSNNWSVRRLGPKWRSLHRLTYVAVLLGGLHYIMLVKGFQIEPLAYMAIILALLALRLPGKRRTQTRRASRI</sequence>
<dbReference type="GO" id="GO:0020037">
    <property type="term" value="F:heme binding"/>
    <property type="evidence" value="ECO:0007669"/>
    <property type="project" value="UniProtKB-UniRule"/>
</dbReference>
<dbReference type="PANTHER" id="PTHR36964">
    <property type="entry name" value="PROTEIN-METHIONINE-SULFOXIDE REDUCTASE HEME-BINDING SUBUNIT MSRQ"/>
    <property type="match status" value="1"/>
</dbReference>
<comment type="subcellular location">
    <subcellularLocation>
        <location evidence="7">Cell membrane</location>
        <topology evidence="7">Multi-pass membrane protein</topology>
    </subcellularLocation>
    <subcellularLocation>
        <location evidence="1">Membrane</location>
        <topology evidence="1">Multi-pass membrane protein</topology>
    </subcellularLocation>
</comment>
<keyword evidence="10" id="KW-1185">Reference proteome</keyword>
<comment type="similarity">
    <text evidence="7">Belongs to the MsrQ family.</text>
</comment>
<keyword evidence="7" id="KW-0285">Flavoprotein</keyword>
<feature type="transmembrane region" description="Helical" evidence="7">
    <location>
        <begin position="154"/>
        <end position="172"/>
    </location>
</feature>
<keyword evidence="7" id="KW-0249">Electron transport</keyword>
<organism evidence="9 10">
    <name type="scientific">Sulfitobacter sabulilitoris</name>
    <dbReference type="NCBI Taxonomy" id="2562655"/>
    <lineage>
        <taxon>Bacteria</taxon>
        <taxon>Pseudomonadati</taxon>
        <taxon>Pseudomonadota</taxon>
        <taxon>Alphaproteobacteria</taxon>
        <taxon>Rhodobacterales</taxon>
        <taxon>Roseobacteraceae</taxon>
        <taxon>Sulfitobacter</taxon>
    </lineage>
</organism>
<dbReference type="Proteomes" id="UP000309550">
    <property type="component" value="Unassembled WGS sequence"/>
</dbReference>
<feature type="domain" description="Ferric oxidoreductase" evidence="8">
    <location>
        <begin position="54"/>
        <end position="162"/>
    </location>
</feature>
<evidence type="ECO:0000259" key="8">
    <source>
        <dbReference type="Pfam" id="PF01794"/>
    </source>
</evidence>
<evidence type="ECO:0000256" key="5">
    <source>
        <dbReference type="ARBA" id="ARBA00023004"/>
    </source>
</evidence>
<dbReference type="EMBL" id="VANS01000002">
    <property type="protein sequence ID" value="TMM52297.1"/>
    <property type="molecule type" value="Genomic_DNA"/>
</dbReference>
<dbReference type="GO" id="GO:0030091">
    <property type="term" value="P:protein repair"/>
    <property type="evidence" value="ECO:0007669"/>
    <property type="project" value="UniProtKB-UniRule"/>
</dbReference>
<evidence type="ECO:0000313" key="9">
    <source>
        <dbReference type="EMBL" id="TMM52297.1"/>
    </source>
</evidence>
<dbReference type="HAMAP" id="MF_01207">
    <property type="entry name" value="MsrQ"/>
    <property type="match status" value="1"/>
</dbReference>
<evidence type="ECO:0000256" key="6">
    <source>
        <dbReference type="ARBA" id="ARBA00023136"/>
    </source>
</evidence>
<dbReference type="InterPro" id="IPR013130">
    <property type="entry name" value="Fe3_Rdtase_TM_dom"/>
</dbReference>
<name>A0A5S3PE65_9RHOB</name>
<keyword evidence="7" id="KW-0479">Metal-binding</keyword>
<dbReference type="PANTHER" id="PTHR36964:SF1">
    <property type="entry name" value="PROTEIN-METHIONINE-SULFOXIDE REDUCTASE HEME-BINDING SUBUNIT MSRQ"/>
    <property type="match status" value="1"/>
</dbReference>
<evidence type="ECO:0000313" key="10">
    <source>
        <dbReference type="Proteomes" id="UP000309550"/>
    </source>
</evidence>
<keyword evidence="7" id="KW-0288">FMN</keyword>
<dbReference type="GO" id="GO:0005886">
    <property type="term" value="C:plasma membrane"/>
    <property type="evidence" value="ECO:0007669"/>
    <property type="project" value="UniProtKB-SubCell"/>
</dbReference>
<dbReference type="OrthoDB" id="9788328at2"/>
<dbReference type="AlphaFoldDB" id="A0A5S3PE65"/>
<evidence type="ECO:0000256" key="2">
    <source>
        <dbReference type="ARBA" id="ARBA00022448"/>
    </source>
</evidence>
<evidence type="ECO:0000256" key="4">
    <source>
        <dbReference type="ARBA" id="ARBA00022989"/>
    </source>
</evidence>
<feature type="transmembrane region" description="Helical" evidence="7">
    <location>
        <begin position="117"/>
        <end position="134"/>
    </location>
</feature>
<evidence type="ECO:0000256" key="7">
    <source>
        <dbReference type="HAMAP-Rule" id="MF_01207"/>
    </source>
</evidence>
<evidence type="ECO:0000256" key="3">
    <source>
        <dbReference type="ARBA" id="ARBA00022692"/>
    </source>
</evidence>
<feature type="transmembrane region" description="Helical" evidence="7">
    <location>
        <begin position="84"/>
        <end position="111"/>
    </location>
</feature>
<dbReference type="InterPro" id="IPR022837">
    <property type="entry name" value="MsrQ-like"/>
</dbReference>
<dbReference type="Pfam" id="PF01794">
    <property type="entry name" value="Ferric_reduct"/>
    <property type="match status" value="1"/>
</dbReference>
<protein>
    <recommendedName>
        <fullName evidence="7">Protein-methionine-sulfoxide reductase heme-binding subunit MsrQ</fullName>
    </recommendedName>
    <alternativeName>
        <fullName evidence="7">Flavocytochrome MsrQ</fullName>
    </alternativeName>
</protein>
<comment type="cofactor">
    <cofactor evidence="7">
        <name>FMN</name>
        <dbReference type="ChEBI" id="CHEBI:58210"/>
    </cofactor>
    <text evidence="7">Binds 1 FMN per subunit.</text>
</comment>
<dbReference type="GO" id="GO:0016679">
    <property type="term" value="F:oxidoreductase activity, acting on diphenols and related substances as donors"/>
    <property type="evidence" value="ECO:0007669"/>
    <property type="project" value="TreeGrafter"/>
</dbReference>
<dbReference type="GO" id="GO:0010181">
    <property type="term" value="F:FMN binding"/>
    <property type="evidence" value="ECO:0007669"/>
    <property type="project" value="UniProtKB-UniRule"/>
</dbReference>
<keyword evidence="6 7" id="KW-0472">Membrane</keyword>
<comment type="subunit">
    <text evidence="7">Heterodimer of a catalytic subunit (MsrP) and a heme-binding subunit (MsrQ).</text>
</comment>
<dbReference type="NCBIfam" id="NF003833">
    <property type="entry name" value="PRK05419.1-5"/>
    <property type="match status" value="1"/>
</dbReference>
<keyword evidence="2 7" id="KW-0813">Transport</keyword>
<gene>
    <name evidence="7 9" type="primary">msrQ</name>
    <name evidence="9" type="ORF">FDT80_08375</name>
</gene>
<accession>A0A5S3PE65</accession>
<comment type="function">
    <text evidence="7">Part of the MsrPQ system that repairs oxidized periplasmic proteins containing methionine sulfoxide residues (Met-O), using respiratory chain electrons. Thus protects these proteins from oxidative-stress damage caused by reactive species of oxygen and chlorine generated by the host defense mechanisms. MsrPQ is essential for the maintenance of envelope integrity under bleach stress, rescuing a wide series of structurally unrelated periplasmic proteins from methionine oxidation. MsrQ provides electrons for reduction to the reductase catalytic subunit MsrP, using the quinone pool of the respiratory chain.</text>
</comment>
<reference evidence="9 10" key="1">
    <citation type="submission" date="2019-05" db="EMBL/GenBank/DDBJ databases">
        <title>Sulfitobacter sabulilitoris sp. nov., isolated from a marine sand.</title>
        <authorList>
            <person name="Yoon J.-H."/>
        </authorList>
    </citation>
    <scope>NUCLEOTIDE SEQUENCE [LARGE SCALE GENOMIC DNA]</scope>
    <source>
        <strain evidence="9 10">HSMS-29</strain>
    </source>
</reference>
<keyword evidence="5 7" id="KW-0408">Iron</keyword>
<comment type="caution">
    <text evidence="9">The sequence shown here is derived from an EMBL/GenBank/DDBJ whole genome shotgun (WGS) entry which is preliminary data.</text>
</comment>
<keyword evidence="7" id="KW-1003">Cell membrane</keyword>
<dbReference type="RefSeq" id="WP_138661838.1">
    <property type="nucleotide sequence ID" value="NZ_VANS01000002.1"/>
</dbReference>
<keyword evidence="3 7" id="KW-0812">Transmembrane</keyword>
<dbReference type="GO" id="GO:0009055">
    <property type="term" value="F:electron transfer activity"/>
    <property type="evidence" value="ECO:0007669"/>
    <property type="project" value="UniProtKB-UniRule"/>
</dbReference>
<keyword evidence="7" id="KW-0349">Heme</keyword>
<feature type="transmembrane region" description="Helical" evidence="7">
    <location>
        <begin position="54"/>
        <end position="72"/>
    </location>
</feature>
<dbReference type="GO" id="GO:0046872">
    <property type="term" value="F:metal ion binding"/>
    <property type="evidence" value="ECO:0007669"/>
    <property type="project" value="UniProtKB-KW"/>
</dbReference>
<proteinExistence type="inferred from homology"/>
<comment type="cofactor">
    <cofactor evidence="7">
        <name>heme b</name>
        <dbReference type="ChEBI" id="CHEBI:60344"/>
    </cofactor>
    <text evidence="7">Binds 1 heme b (iron(II)-protoporphyrin IX) group per subunit.</text>
</comment>
<feature type="transmembrane region" description="Helical" evidence="7">
    <location>
        <begin position="17"/>
        <end position="34"/>
    </location>
</feature>
<feature type="transmembrane region" description="Helical" evidence="7">
    <location>
        <begin position="178"/>
        <end position="194"/>
    </location>
</feature>
<evidence type="ECO:0000256" key="1">
    <source>
        <dbReference type="ARBA" id="ARBA00004141"/>
    </source>
</evidence>